<keyword evidence="1" id="KW-0472">Membrane</keyword>
<sequence>MLNIIGITLGFLGSLISVFGIISKPNKKESTYDDVKNSWITENINKFYTIIGLCFIAVGFLLQLTSEIIKFK</sequence>
<dbReference type="RefSeq" id="WP_127760781.1">
    <property type="nucleotide sequence ID" value="NZ_CP026095.1"/>
</dbReference>
<name>A0A3Q9RPB7_9BACI</name>
<keyword evidence="1" id="KW-1133">Transmembrane helix</keyword>
<protein>
    <submittedName>
        <fullName evidence="2">Uncharacterized protein</fullName>
    </submittedName>
</protein>
<proteinExistence type="predicted"/>
<gene>
    <name evidence="2" type="ORF">BAOM_3036</name>
</gene>
<dbReference type="KEGG" id="pasa:BAOM_3036"/>
<evidence type="ECO:0000313" key="2">
    <source>
        <dbReference type="EMBL" id="AZV43645.1"/>
    </source>
</evidence>
<feature type="transmembrane region" description="Helical" evidence="1">
    <location>
        <begin position="47"/>
        <end position="65"/>
    </location>
</feature>
<organism evidence="2 3">
    <name type="scientific">Peribacillus asahii</name>
    <dbReference type="NCBI Taxonomy" id="228899"/>
    <lineage>
        <taxon>Bacteria</taxon>
        <taxon>Bacillati</taxon>
        <taxon>Bacillota</taxon>
        <taxon>Bacilli</taxon>
        <taxon>Bacillales</taxon>
        <taxon>Bacillaceae</taxon>
        <taxon>Peribacillus</taxon>
    </lineage>
</organism>
<dbReference type="EMBL" id="CP026095">
    <property type="protein sequence ID" value="AZV43645.1"/>
    <property type="molecule type" value="Genomic_DNA"/>
</dbReference>
<dbReference type="Proteomes" id="UP000283095">
    <property type="component" value="Chromosome"/>
</dbReference>
<keyword evidence="1" id="KW-0812">Transmembrane</keyword>
<accession>A0A3Q9RPB7</accession>
<dbReference type="AlphaFoldDB" id="A0A3Q9RPB7"/>
<evidence type="ECO:0000256" key="1">
    <source>
        <dbReference type="SAM" id="Phobius"/>
    </source>
</evidence>
<reference evidence="2 3" key="1">
    <citation type="submission" date="2018-01" db="EMBL/GenBank/DDBJ databases">
        <title>Bacillus asahii Genome sequencing and assembly.</title>
        <authorList>
            <person name="Jiang H."/>
            <person name="Feng Y."/>
            <person name="Zhao F."/>
            <person name="Lin X."/>
        </authorList>
    </citation>
    <scope>NUCLEOTIDE SEQUENCE [LARGE SCALE GENOMIC DNA]</scope>
    <source>
        <strain evidence="2 3">OM18</strain>
    </source>
</reference>
<evidence type="ECO:0000313" key="3">
    <source>
        <dbReference type="Proteomes" id="UP000283095"/>
    </source>
</evidence>